<dbReference type="SMART" id="SM00267">
    <property type="entry name" value="GGDEF"/>
    <property type="match status" value="1"/>
</dbReference>
<feature type="transmembrane region" description="Helical" evidence="2">
    <location>
        <begin position="56"/>
        <end position="76"/>
    </location>
</feature>
<gene>
    <name evidence="4" type="ORF">EV695_1715</name>
</gene>
<dbReference type="SUPFAM" id="SSF55073">
    <property type="entry name" value="Nucleotide cyclase"/>
    <property type="match status" value="1"/>
</dbReference>
<dbReference type="PANTHER" id="PTHR46663">
    <property type="entry name" value="DIGUANYLATE CYCLASE DGCT-RELATED"/>
    <property type="match status" value="1"/>
</dbReference>
<reference evidence="4 5" key="1">
    <citation type="submission" date="2019-03" db="EMBL/GenBank/DDBJ databases">
        <title>Genomic Encyclopedia of Type Strains, Phase IV (KMG-IV): sequencing the most valuable type-strain genomes for metagenomic binning, comparative biology and taxonomic classification.</title>
        <authorList>
            <person name="Goeker M."/>
        </authorList>
    </citation>
    <scope>NUCLEOTIDE SEQUENCE [LARGE SCALE GENOMIC DNA]</scope>
    <source>
        <strain evidence="4 5">DSM 24830</strain>
    </source>
</reference>
<keyword evidence="5" id="KW-1185">Reference proteome</keyword>
<dbReference type="EMBL" id="SMFQ01000003">
    <property type="protein sequence ID" value="TCJ87209.1"/>
    <property type="molecule type" value="Genomic_DNA"/>
</dbReference>
<feature type="transmembrane region" description="Helical" evidence="2">
    <location>
        <begin position="111"/>
        <end position="130"/>
    </location>
</feature>
<sequence length="382" mass="43243">MILTSKPTKEETASFNQSVLEEKVNSTRVIVILGALLFIVYTIMDKFGLPEETLETIFLARGTLLVVLAYIYYLTYQNIFQKYYIPIVMAGYFACGIAISIGVYVSQAGEYSYDLYFAALIILVATSFSWSYLPIKVSIFISALFIITYICMRVFAHKDIEGARLLTLMSQVFYLLSIGVVAATAQYIRDTLIYKNIRLQKNLIKEAEEQTKEAEKQEMLANLDALTGIPNRRYITECLELALKDAQHTNTLLVLIFLDLNGFKEINDTYGHDSGDRVLEVTAKRLKHTIREDDYLARIGGDEFLIGFKTDQFSAKFIDSLCAKLKKNISDPIAFNKHKLKVGVSIGCASYPGDGDTIDELIKISDKHMYLDKQEGRRSKTM</sequence>
<keyword evidence="2" id="KW-0472">Membrane</keyword>
<protein>
    <submittedName>
        <fullName evidence="4">Diguanylate cyclase (GGDEF)-like protein</fullName>
    </submittedName>
</protein>
<keyword evidence="2" id="KW-0812">Transmembrane</keyword>
<feature type="transmembrane region" description="Helical" evidence="2">
    <location>
        <begin position="83"/>
        <end position="105"/>
    </location>
</feature>
<dbReference type="InterPro" id="IPR052163">
    <property type="entry name" value="DGC-Regulatory_Protein"/>
</dbReference>
<evidence type="ECO:0000313" key="4">
    <source>
        <dbReference type="EMBL" id="TCJ87209.1"/>
    </source>
</evidence>
<dbReference type="PANTHER" id="PTHR46663:SF2">
    <property type="entry name" value="GGDEF DOMAIN-CONTAINING PROTEIN"/>
    <property type="match status" value="1"/>
</dbReference>
<evidence type="ECO:0000256" key="1">
    <source>
        <dbReference type="SAM" id="Coils"/>
    </source>
</evidence>
<dbReference type="RefSeq" id="WP_131905503.1">
    <property type="nucleotide sequence ID" value="NZ_BAAAFU010000004.1"/>
</dbReference>
<organism evidence="4 5">
    <name type="scientific">Cocleimonas flava</name>
    <dbReference type="NCBI Taxonomy" id="634765"/>
    <lineage>
        <taxon>Bacteria</taxon>
        <taxon>Pseudomonadati</taxon>
        <taxon>Pseudomonadota</taxon>
        <taxon>Gammaproteobacteria</taxon>
        <taxon>Thiotrichales</taxon>
        <taxon>Thiotrichaceae</taxon>
        <taxon>Cocleimonas</taxon>
    </lineage>
</organism>
<dbReference type="OrthoDB" id="9813913at2"/>
<proteinExistence type="predicted"/>
<keyword evidence="1" id="KW-0175">Coiled coil</keyword>
<dbReference type="PROSITE" id="PS50887">
    <property type="entry name" value="GGDEF"/>
    <property type="match status" value="1"/>
</dbReference>
<dbReference type="InterPro" id="IPR000160">
    <property type="entry name" value="GGDEF_dom"/>
</dbReference>
<feature type="domain" description="GGDEF" evidence="3">
    <location>
        <begin position="251"/>
        <end position="382"/>
    </location>
</feature>
<keyword evidence="2" id="KW-1133">Transmembrane helix</keyword>
<dbReference type="CDD" id="cd01949">
    <property type="entry name" value="GGDEF"/>
    <property type="match status" value="1"/>
</dbReference>
<dbReference type="Proteomes" id="UP000294887">
    <property type="component" value="Unassembled WGS sequence"/>
</dbReference>
<evidence type="ECO:0000259" key="3">
    <source>
        <dbReference type="PROSITE" id="PS50887"/>
    </source>
</evidence>
<comment type="caution">
    <text evidence="4">The sequence shown here is derived from an EMBL/GenBank/DDBJ whole genome shotgun (WGS) entry which is preliminary data.</text>
</comment>
<evidence type="ECO:0000313" key="5">
    <source>
        <dbReference type="Proteomes" id="UP000294887"/>
    </source>
</evidence>
<dbReference type="InterPro" id="IPR043128">
    <property type="entry name" value="Rev_trsase/Diguanyl_cyclase"/>
</dbReference>
<dbReference type="AlphaFoldDB" id="A0A4R1F416"/>
<evidence type="ECO:0000256" key="2">
    <source>
        <dbReference type="SAM" id="Phobius"/>
    </source>
</evidence>
<dbReference type="NCBIfam" id="TIGR00254">
    <property type="entry name" value="GGDEF"/>
    <property type="match status" value="1"/>
</dbReference>
<dbReference type="InterPro" id="IPR029787">
    <property type="entry name" value="Nucleotide_cyclase"/>
</dbReference>
<feature type="coiled-coil region" evidence="1">
    <location>
        <begin position="197"/>
        <end position="224"/>
    </location>
</feature>
<feature type="transmembrane region" description="Helical" evidence="2">
    <location>
        <begin position="168"/>
        <end position="188"/>
    </location>
</feature>
<dbReference type="Gene3D" id="3.30.70.270">
    <property type="match status" value="1"/>
</dbReference>
<accession>A0A4R1F416</accession>
<feature type="transmembrane region" description="Helical" evidence="2">
    <location>
        <begin position="137"/>
        <end position="156"/>
    </location>
</feature>
<feature type="transmembrane region" description="Helical" evidence="2">
    <location>
        <begin position="27"/>
        <end position="44"/>
    </location>
</feature>
<name>A0A4R1F416_9GAMM</name>
<dbReference type="Pfam" id="PF00990">
    <property type="entry name" value="GGDEF"/>
    <property type="match status" value="1"/>
</dbReference>